<dbReference type="PIRSF" id="PIRSF019455">
    <property type="entry name" value="CopR_AtkY"/>
    <property type="match status" value="1"/>
</dbReference>
<dbReference type="RefSeq" id="WP_262685030.1">
    <property type="nucleotide sequence ID" value="NZ_JAOQIO010000068.1"/>
</dbReference>
<proteinExistence type="inferred from homology"/>
<protein>
    <submittedName>
        <fullName evidence="5">BlaI/MecI/CopY family transcriptional regulator</fullName>
    </submittedName>
</protein>
<dbReference type="InterPro" id="IPR036390">
    <property type="entry name" value="WH_DNA-bd_sf"/>
</dbReference>
<dbReference type="InterPro" id="IPR036388">
    <property type="entry name" value="WH-like_DNA-bd_sf"/>
</dbReference>
<dbReference type="Pfam" id="PF03965">
    <property type="entry name" value="Penicillinase_R"/>
    <property type="match status" value="1"/>
</dbReference>
<dbReference type="EMBL" id="JAOQIO010000068">
    <property type="protein sequence ID" value="MCU6793798.1"/>
    <property type="molecule type" value="Genomic_DNA"/>
</dbReference>
<dbReference type="InterPro" id="IPR005650">
    <property type="entry name" value="BlaI_family"/>
</dbReference>
<comment type="caution">
    <text evidence="5">The sequence shown here is derived from an EMBL/GenBank/DDBJ whole genome shotgun (WGS) entry which is preliminary data.</text>
</comment>
<sequence length="137" mass="15953">MPGKDHLITPSELIVMKVIWKEQPCTASNIVEYISKQSDWHFRTIKTLLRNLVAKQAVGFHVDVHDSRVYHYYALIQEEDYLKQEREQFLKLYYDGSMSTLLTGFVKDSSMTPEEVQQLRSLLNRRMGEQGEGGNTK</sequence>
<keyword evidence="6" id="KW-1185">Reference proteome</keyword>
<evidence type="ECO:0000256" key="1">
    <source>
        <dbReference type="ARBA" id="ARBA00011046"/>
    </source>
</evidence>
<evidence type="ECO:0000256" key="4">
    <source>
        <dbReference type="ARBA" id="ARBA00023163"/>
    </source>
</evidence>
<evidence type="ECO:0000313" key="6">
    <source>
        <dbReference type="Proteomes" id="UP001652445"/>
    </source>
</evidence>
<reference evidence="5 6" key="1">
    <citation type="submission" date="2022-09" db="EMBL/GenBank/DDBJ databases">
        <authorList>
            <person name="Han X.L."/>
            <person name="Wang Q."/>
            <person name="Lu T."/>
        </authorList>
    </citation>
    <scope>NUCLEOTIDE SEQUENCE [LARGE SCALE GENOMIC DNA]</scope>
    <source>
        <strain evidence="5 6">WQ 127069</strain>
    </source>
</reference>
<dbReference type="Gene3D" id="1.10.10.10">
    <property type="entry name" value="Winged helix-like DNA-binding domain superfamily/Winged helix DNA-binding domain"/>
    <property type="match status" value="1"/>
</dbReference>
<gene>
    <name evidence="5" type="ORF">OB236_16965</name>
</gene>
<evidence type="ECO:0000256" key="3">
    <source>
        <dbReference type="ARBA" id="ARBA00023125"/>
    </source>
</evidence>
<dbReference type="Proteomes" id="UP001652445">
    <property type="component" value="Unassembled WGS sequence"/>
</dbReference>
<accession>A0ABT2UGN9</accession>
<dbReference type="Gene3D" id="1.10.4040.10">
    <property type="entry name" value="Penicillinase repressor domain"/>
    <property type="match status" value="1"/>
</dbReference>
<name>A0ABT2UGN9_9BACL</name>
<evidence type="ECO:0000313" key="5">
    <source>
        <dbReference type="EMBL" id="MCU6793798.1"/>
    </source>
</evidence>
<keyword evidence="2" id="KW-0805">Transcription regulation</keyword>
<evidence type="ECO:0000256" key="2">
    <source>
        <dbReference type="ARBA" id="ARBA00023015"/>
    </source>
</evidence>
<keyword evidence="3" id="KW-0238">DNA-binding</keyword>
<comment type="similarity">
    <text evidence="1">Belongs to the BlaI transcriptional regulatory family.</text>
</comment>
<organism evidence="5 6">
    <name type="scientific">Paenibacillus baimaensis</name>
    <dbReference type="NCBI Taxonomy" id="2982185"/>
    <lineage>
        <taxon>Bacteria</taxon>
        <taxon>Bacillati</taxon>
        <taxon>Bacillota</taxon>
        <taxon>Bacilli</taxon>
        <taxon>Bacillales</taxon>
        <taxon>Paenibacillaceae</taxon>
        <taxon>Paenibacillus</taxon>
    </lineage>
</organism>
<keyword evidence="4" id="KW-0804">Transcription</keyword>
<dbReference type="SUPFAM" id="SSF46785">
    <property type="entry name" value="Winged helix' DNA-binding domain"/>
    <property type="match status" value="1"/>
</dbReference>